<reference evidence="4 5" key="1">
    <citation type="journal article" date="2018" name="MBio">
        <title>Comparative Genomics Reveals the Core Gene Toolbox for the Fungus-Insect Symbiosis.</title>
        <authorList>
            <person name="Wang Y."/>
            <person name="Stata M."/>
            <person name="Wang W."/>
            <person name="Stajich J.E."/>
            <person name="White M.M."/>
            <person name="Moncalvo J.M."/>
        </authorList>
    </citation>
    <scope>NUCLEOTIDE SEQUENCE [LARGE SCALE GENOMIC DNA]</scope>
    <source>
        <strain evidence="4 5">AUS-126-30</strain>
    </source>
</reference>
<keyword evidence="5" id="KW-1185">Reference proteome</keyword>
<comment type="caution">
    <text evidence="4">The sequence shown here is derived from an EMBL/GenBank/DDBJ whole genome shotgun (WGS) entry which is preliminary data.</text>
</comment>
<evidence type="ECO:0000313" key="4">
    <source>
        <dbReference type="EMBL" id="PWA03423.1"/>
    </source>
</evidence>
<protein>
    <submittedName>
        <fullName evidence="4">Uncharacterized protein</fullName>
    </submittedName>
</protein>
<dbReference type="Pfam" id="PF12796">
    <property type="entry name" value="Ank_2"/>
    <property type="match status" value="2"/>
</dbReference>
<dbReference type="PANTHER" id="PTHR24126:SF14">
    <property type="entry name" value="ANK_REP_REGION DOMAIN-CONTAINING PROTEIN"/>
    <property type="match status" value="1"/>
</dbReference>
<feature type="repeat" description="ANK" evidence="3">
    <location>
        <begin position="353"/>
        <end position="385"/>
    </location>
</feature>
<gene>
    <name evidence="4" type="ORF">BB558_000409</name>
</gene>
<evidence type="ECO:0000256" key="3">
    <source>
        <dbReference type="PROSITE-ProRule" id="PRU00023"/>
    </source>
</evidence>
<keyword evidence="2 3" id="KW-0040">ANK repeat</keyword>
<name>A0A2U1JEN6_SMIAN</name>
<evidence type="ECO:0000256" key="2">
    <source>
        <dbReference type="ARBA" id="ARBA00023043"/>
    </source>
</evidence>
<feature type="repeat" description="ANK" evidence="3">
    <location>
        <begin position="413"/>
        <end position="445"/>
    </location>
</feature>
<sequence length="563" mass="64055">MNKLTGYQIISKIFILSQNPEVRFVSREFYEISTLDSIRADFLLHKLGKVNAITVQNKNFIPYPNIFKKQELVLNLLKKGATPDNESAHLLFQISVEREWESVVEYLLNLFREATFEGFNIADILGCLMPGPLRKSNCESIDKPTRQKKLYVPVVNNANYNYFKHLDRGVSSNPITYIDMGFEKSFRFAVSKGNANITKLLLNAHKILPKIQPNDPSTKIITHHKVIMSSFKLGKLCDMFEKCGFELLELFYKYEPGLFYINGSIFSEFCKRGNMEFVKFMAENIMGPERNLNYFGNYYRIPKGGSENIPNFHGFSNTLFNSDKGIALKNSIESGNLDILTRLIENGFDINVVSKEGLLIACEKGHLNVVKYLIEKGADIHAVDDYPLRIACEKGYLSLVEYLVKNGANIRSNNYYALRWASSNGHINFVKYLVENGAYIHAYDNNSLKNACEKGHLNVVKYLIEKGADIHAENDYPLRIAFEKGYLSLVEYLVKNGANICVNNYYALRCASSNGHINFVKYLIENGADVHSNNNEALEVAHQSGHLDLVNHLKLVKTYKQAT</sequence>
<accession>A0A2U1JEN6</accession>
<dbReference type="SMART" id="SM00248">
    <property type="entry name" value="ANK"/>
    <property type="match status" value="8"/>
</dbReference>
<dbReference type="InterPro" id="IPR036770">
    <property type="entry name" value="Ankyrin_rpt-contain_sf"/>
</dbReference>
<dbReference type="PROSITE" id="PS50088">
    <property type="entry name" value="ANK_REPEAT"/>
    <property type="match status" value="6"/>
</dbReference>
<keyword evidence="1" id="KW-0677">Repeat</keyword>
<organism evidence="4 5">
    <name type="scientific">Smittium angustum</name>
    <dbReference type="NCBI Taxonomy" id="133377"/>
    <lineage>
        <taxon>Eukaryota</taxon>
        <taxon>Fungi</taxon>
        <taxon>Fungi incertae sedis</taxon>
        <taxon>Zoopagomycota</taxon>
        <taxon>Kickxellomycotina</taxon>
        <taxon>Harpellomycetes</taxon>
        <taxon>Harpellales</taxon>
        <taxon>Legeriomycetaceae</taxon>
        <taxon>Smittium</taxon>
    </lineage>
</organism>
<dbReference type="Pfam" id="PF00023">
    <property type="entry name" value="Ank"/>
    <property type="match status" value="1"/>
</dbReference>
<proteinExistence type="predicted"/>
<dbReference type="InterPro" id="IPR002110">
    <property type="entry name" value="Ankyrin_rpt"/>
</dbReference>
<dbReference type="Proteomes" id="UP000245591">
    <property type="component" value="Unassembled WGS sequence"/>
</dbReference>
<dbReference type="PANTHER" id="PTHR24126">
    <property type="entry name" value="ANKYRIN REPEAT, PH AND SEC7 DOMAIN CONTAINING PROTEIN SECG-RELATED"/>
    <property type="match status" value="1"/>
</dbReference>
<dbReference type="SUPFAM" id="SSF48403">
    <property type="entry name" value="Ankyrin repeat"/>
    <property type="match status" value="1"/>
</dbReference>
<feature type="repeat" description="ANK" evidence="3">
    <location>
        <begin position="473"/>
        <end position="505"/>
    </location>
</feature>
<dbReference type="PROSITE" id="PS50297">
    <property type="entry name" value="ANK_REP_REGION"/>
    <property type="match status" value="6"/>
</dbReference>
<feature type="repeat" description="ANK" evidence="3">
    <location>
        <begin position="383"/>
        <end position="415"/>
    </location>
</feature>
<dbReference type="Gene3D" id="1.25.40.20">
    <property type="entry name" value="Ankyrin repeat-containing domain"/>
    <property type="match status" value="1"/>
</dbReference>
<feature type="repeat" description="ANK" evidence="3">
    <location>
        <begin position="503"/>
        <end position="535"/>
    </location>
</feature>
<feature type="repeat" description="ANK" evidence="3">
    <location>
        <begin position="443"/>
        <end position="475"/>
    </location>
</feature>
<evidence type="ECO:0000313" key="5">
    <source>
        <dbReference type="Proteomes" id="UP000245591"/>
    </source>
</evidence>
<dbReference type="AlphaFoldDB" id="A0A2U1JEN6"/>
<evidence type="ECO:0000256" key="1">
    <source>
        <dbReference type="ARBA" id="ARBA00022737"/>
    </source>
</evidence>
<dbReference type="EMBL" id="MBFU01000017">
    <property type="protein sequence ID" value="PWA03423.1"/>
    <property type="molecule type" value="Genomic_DNA"/>
</dbReference>